<sequence>RLLLHGGELNLLEMIDGYNICLRGYTREVMDIGGKGFDGRDDRATLDATIAHLKVEKAALEA</sequence>
<evidence type="ECO:0000313" key="2">
    <source>
        <dbReference type="Proteomes" id="UP000824469"/>
    </source>
</evidence>
<feature type="non-terminal residue" evidence="1">
    <location>
        <position position="62"/>
    </location>
</feature>
<comment type="caution">
    <text evidence="1">The sequence shown here is derived from an EMBL/GenBank/DDBJ whole genome shotgun (WGS) entry which is preliminary data.</text>
</comment>
<reference evidence="1 2" key="1">
    <citation type="journal article" date="2021" name="Nat. Plants">
        <title>The Taxus genome provides insights into paclitaxel biosynthesis.</title>
        <authorList>
            <person name="Xiong X."/>
            <person name="Gou J."/>
            <person name="Liao Q."/>
            <person name="Li Y."/>
            <person name="Zhou Q."/>
            <person name="Bi G."/>
            <person name="Li C."/>
            <person name="Du R."/>
            <person name="Wang X."/>
            <person name="Sun T."/>
            <person name="Guo L."/>
            <person name="Liang H."/>
            <person name="Lu P."/>
            <person name="Wu Y."/>
            <person name="Zhang Z."/>
            <person name="Ro D.K."/>
            <person name="Shang Y."/>
            <person name="Huang S."/>
            <person name="Yan J."/>
        </authorList>
    </citation>
    <scope>NUCLEOTIDE SEQUENCE [LARGE SCALE GENOMIC DNA]</scope>
    <source>
        <strain evidence="1">Ta-2019</strain>
    </source>
</reference>
<proteinExistence type="predicted"/>
<gene>
    <name evidence="1" type="ORF">KI387_028139</name>
</gene>
<dbReference type="Proteomes" id="UP000824469">
    <property type="component" value="Unassembled WGS sequence"/>
</dbReference>
<keyword evidence="2" id="KW-1185">Reference proteome</keyword>
<dbReference type="EMBL" id="JAHRHJ020000006">
    <property type="protein sequence ID" value="KAH9313104.1"/>
    <property type="molecule type" value="Genomic_DNA"/>
</dbReference>
<organism evidence="1 2">
    <name type="scientific">Taxus chinensis</name>
    <name type="common">Chinese yew</name>
    <name type="synonym">Taxus wallichiana var. chinensis</name>
    <dbReference type="NCBI Taxonomy" id="29808"/>
    <lineage>
        <taxon>Eukaryota</taxon>
        <taxon>Viridiplantae</taxon>
        <taxon>Streptophyta</taxon>
        <taxon>Embryophyta</taxon>
        <taxon>Tracheophyta</taxon>
        <taxon>Spermatophyta</taxon>
        <taxon>Pinopsida</taxon>
        <taxon>Pinidae</taxon>
        <taxon>Conifers II</taxon>
        <taxon>Cupressales</taxon>
        <taxon>Taxaceae</taxon>
        <taxon>Taxus</taxon>
    </lineage>
</organism>
<protein>
    <submittedName>
        <fullName evidence="1">Uncharacterized protein</fullName>
    </submittedName>
</protein>
<feature type="non-terminal residue" evidence="1">
    <location>
        <position position="1"/>
    </location>
</feature>
<name>A0AA38FZ53_TAXCH</name>
<dbReference type="AlphaFoldDB" id="A0AA38FZ53"/>
<evidence type="ECO:0000313" key="1">
    <source>
        <dbReference type="EMBL" id="KAH9313104.1"/>
    </source>
</evidence>
<accession>A0AA38FZ53</accession>